<gene>
    <name evidence="1" type="ORF">BOTCAL_0162g00140</name>
</gene>
<dbReference type="AlphaFoldDB" id="A0A4Y8D4B0"/>
<sequence length="98" mass="11026">MLVGVDSRSDERSFVSRSGSGFNLPTAKRSPCATYSTVAGTEACFRSNDTAPPSLNIFWLPFLPILEEEMSRQTDKRKWTNKKSPIPRVISSNLYPKR</sequence>
<organism evidence="1 2">
    <name type="scientific">Botryotinia calthae</name>
    <dbReference type="NCBI Taxonomy" id="38488"/>
    <lineage>
        <taxon>Eukaryota</taxon>
        <taxon>Fungi</taxon>
        <taxon>Dikarya</taxon>
        <taxon>Ascomycota</taxon>
        <taxon>Pezizomycotina</taxon>
        <taxon>Leotiomycetes</taxon>
        <taxon>Helotiales</taxon>
        <taxon>Sclerotiniaceae</taxon>
        <taxon>Botryotinia</taxon>
    </lineage>
</organism>
<accession>A0A4Y8D4B0</accession>
<protein>
    <submittedName>
        <fullName evidence="1">Uncharacterized protein</fullName>
    </submittedName>
</protein>
<dbReference type="EMBL" id="PHWZ01000162">
    <property type="protein sequence ID" value="TEY62433.1"/>
    <property type="molecule type" value="Genomic_DNA"/>
</dbReference>
<reference evidence="1 2" key="1">
    <citation type="submission" date="2017-11" db="EMBL/GenBank/DDBJ databases">
        <title>Comparative genomics of Botrytis spp.</title>
        <authorList>
            <person name="Valero-Jimenez C.A."/>
            <person name="Tapia P."/>
            <person name="Veloso J."/>
            <person name="Silva-Moreno E."/>
            <person name="Staats M."/>
            <person name="Valdes J.H."/>
            <person name="Van Kan J.A.L."/>
        </authorList>
    </citation>
    <scope>NUCLEOTIDE SEQUENCE [LARGE SCALE GENOMIC DNA]</scope>
    <source>
        <strain evidence="1 2">MUCL2830</strain>
    </source>
</reference>
<keyword evidence="2" id="KW-1185">Reference proteome</keyword>
<comment type="caution">
    <text evidence="1">The sequence shown here is derived from an EMBL/GenBank/DDBJ whole genome shotgun (WGS) entry which is preliminary data.</text>
</comment>
<name>A0A4Y8D4B0_9HELO</name>
<evidence type="ECO:0000313" key="1">
    <source>
        <dbReference type="EMBL" id="TEY62433.1"/>
    </source>
</evidence>
<dbReference type="Proteomes" id="UP000297299">
    <property type="component" value="Unassembled WGS sequence"/>
</dbReference>
<evidence type="ECO:0000313" key="2">
    <source>
        <dbReference type="Proteomes" id="UP000297299"/>
    </source>
</evidence>
<proteinExistence type="predicted"/>